<dbReference type="GO" id="GO:0003677">
    <property type="term" value="F:DNA binding"/>
    <property type="evidence" value="ECO:0007669"/>
    <property type="project" value="UniProtKB-KW"/>
</dbReference>
<dbReference type="Proteomes" id="UP000777265">
    <property type="component" value="Unassembled WGS sequence"/>
</dbReference>
<evidence type="ECO:0000313" key="5">
    <source>
        <dbReference type="EMBL" id="NLW36395.1"/>
    </source>
</evidence>
<protein>
    <submittedName>
        <fullName evidence="5">PAS domain-containing protein</fullName>
    </submittedName>
</protein>
<dbReference type="PANTHER" id="PTHR44688:SF16">
    <property type="entry name" value="DNA-BINDING TRANSCRIPTIONAL ACTIVATOR DEVR_DOSR"/>
    <property type="match status" value="1"/>
</dbReference>
<evidence type="ECO:0000256" key="1">
    <source>
        <dbReference type="ARBA" id="ARBA00023015"/>
    </source>
</evidence>
<dbReference type="Pfam" id="PF08448">
    <property type="entry name" value="PAS_4"/>
    <property type="match status" value="1"/>
</dbReference>
<dbReference type="SUPFAM" id="SSF46894">
    <property type="entry name" value="C-terminal effector domain of the bipartite response regulators"/>
    <property type="match status" value="1"/>
</dbReference>
<evidence type="ECO:0000313" key="6">
    <source>
        <dbReference type="Proteomes" id="UP000777265"/>
    </source>
</evidence>
<dbReference type="PROSITE" id="PS50043">
    <property type="entry name" value="HTH_LUXR_2"/>
    <property type="match status" value="1"/>
</dbReference>
<dbReference type="PANTHER" id="PTHR44688">
    <property type="entry name" value="DNA-BINDING TRANSCRIPTIONAL ACTIVATOR DEVR_DOSR"/>
    <property type="match status" value="1"/>
</dbReference>
<dbReference type="InterPro" id="IPR013656">
    <property type="entry name" value="PAS_4"/>
</dbReference>
<dbReference type="SMART" id="SM00421">
    <property type="entry name" value="HTH_LUXR"/>
    <property type="match status" value="1"/>
</dbReference>
<dbReference type="Gene3D" id="3.30.450.20">
    <property type="entry name" value="PAS domain"/>
    <property type="match status" value="1"/>
</dbReference>
<reference evidence="5" key="1">
    <citation type="journal article" date="2020" name="Biotechnol. Biofuels">
        <title>New insights from the biogas microbiome by comprehensive genome-resolved metagenomics of nearly 1600 species originating from multiple anaerobic digesters.</title>
        <authorList>
            <person name="Campanaro S."/>
            <person name="Treu L."/>
            <person name="Rodriguez-R L.M."/>
            <person name="Kovalovszki A."/>
            <person name="Ziels R.M."/>
            <person name="Maus I."/>
            <person name="Zhu X."/>
            <person name="Kougias P.G."/>
            <person name="Basile A."/>
            <person name="Luo G."/>
            <person name="Schluter A."/>
            <person name="Konstantinidis K.T."/>
            <person name="Angelidaki I."/>
        </authorList>
    </citation>
    <scope>NUCLEOTIDE SEQUENCE</scope>
    <source>
        <strain evidence="5">AS06rmzACSIP_7</strain>
    </source>
</reference>
<sequence>MLKIVNALFETVSDIAINLLSSDYTVIWANSGMAANVKRPINELIGKPRYEAFRRRNSPCPVCLLKIVSETKKPLVAERWLDLPDQERQHAEVRAYPIFDRHGSVQYLFEILTLITDKKKDDEKRTRYIELLEKTLRESEAQNSTRFLRQTDLNAEGLTARQREALCLIGKGFSNKQIASVLGVGVETVKTHVKNIFLRIGTGDRAEAAAWAAIHHILM</sequence>
<dbReference type="CDD" id="cd00130">
    <property type="entry name" value="PAS"/>
    <property type="match status" value="1"/>
</dbReference>
<keyword evidence="1" id="KW-0805">Transcription regulation</keyword>
<dbReference type="SUPFAM" id="SSF55785">
    <property type="entry name" value="PYP-like sensor domain (PAS domain)"/>
    <property type="match status" value="1"/>
</dbReference>
<evidence type="ECO:0000259" key="4">
    <source>
        <dbReference type="PROSITE" id="PS50043"/>
    </source>
</evidence>
<dbReference type="GO" id="GO:0006355">
    <property type="term" value="P:regulation of DNA-templated transcription"/>
    <property type="evidence" value="ECO:0007669"/>
    <property type="project" value="InterPro"/>
</dbReference>
<evidence type="ECO:0000256" key="2">
    <source>
        <dbReference type="ARBA" id="ARBA00023125"/>
    </source>
</evidence>
<feature type="domain" description="HTH luxR-type" evidence="4">
    <location>
        <begin position="151"/>
        <end position="216"/>
    </location>
</feature>
<dbReference type="InterPro" id="IPR036388">
    <property type="entry name" value="WH-like_DNA-bd_sf"/>
</dbReference>
<keyword evidence="3" id="KW-0804">Transcription</keyword>
<dbReference type="EMBL" id="JAAYEE010000247">
    <property type="protein sequence ID" value="NLW36395.1"/>
    <property type="molecule type" value="Genomic_DNA"/>
</dbReference>
<organism evidence="5 6">
    <name type="scientific">Syntrophorhabdus aromaticivorans</name>
    <dbReference type="NCBI Taxonomy" id="328301"/>
    <lineage>
        <taxon>Bacteria</taxon>
        <taxon>Pseudomonadati</taxon>
        <taxon>Thermodesulfobacteriota</taxon>
        <taxon>Syntrophorhabdia</taxon>
        <taxon>Syntrophorhabdales</taxon>
        <taxon>Syntrophorhabdaceae</taxon>
        <taxon>Syntrophorhabdus</taxon>
    </lineage>
</organism>
<keyword evidence="2" id="KW-0238">DNA-binding</keyword>
<dbReference type="InterPro" id="IPR035965">
    <property type="entry name" value="PAS-like_dom_sf"/>
</dbReference>
<dbReference type="PRINTS" id="PR00038">
    <property type="entry name" value="HTHLUXR"/>
</dbReference>
<dbReference type="Pfam" id="PF00196">
    <property type="entry name" value="GerE"/>
    <property type="match status" value="1"/>
</dbReference>
<name>A0A971S1E2_9BACT</name>
<dbReference type="PROSITE" id="PS00622">
    <property type="entry name" value="HTH_LUXR_1"/>
    <property type="match status" value="1"/>
</dbReference>
<evidence type="ECO:0000256" key="3">
    <source>
        <dbReference type="ARBA" id="ARBA00023163"/>
    </source>
</evidence>
<dbReference type="CDD" id="cd06170">
    <property type="entry name" value="LuxR_C_like"/>
    <property type="match status" value="1"/>
</dbReference>
<dbReference type="InterPro" id="IPR000014">
    <property type="entry name" value="PAS"/>
</dbReference>
<dbReference type="AlphaFoldDB" id="A0A971S1E2"/>
<accession>A0A971S1E2</accession>
<dbReference type="InterPro" id="IPR016032">
    <property type="entry name" value="Sig_transdc_resp-reg_C-effctor"/>
</dbReference>
<dbReference type="InterPro" id="IPR000792">
    <property type="entry name" value="Tscrpt_reg_LuxR_C"/>
</dbReference>
<comment type="caution">
    <text evidence="5">The sequence shown here is derived from an EMBL/GenBank/DDBJ whole genome shotgun (WGS) entry which is preliminary data.</text>
</comment>
<dbReference type="Gene3D" id="1.10.10.10">
    <property type="entry name" value="Winged helix-like DNA-binding domain superfamily/Winged helix DNA-binding domain"/>
    <property type="match status" value="1"/>
</dbReference>
<gene>
    <name evidence="5" type="ORF">GXY80_13115</name>
</gene>
<proteinExistence type="predicted"/>
<reference evidence="5" key="2">
    <citation type="submission" date="2020-01" db="EMBL/GenBank/DDBJ databases">
        <authorList>
            <person name="Campanaro S."/>
        </authorList>
    </citation>
    <scope>NUCLEOTIDE SEQUENCE</scope>
    <source>
        <strain evidence="5">AS06rmzACSIP_7</strain>
    </source>
</reference>